<sequence length="116" mass="12457">MFQITFSFNAHSGGHKDISVKIPLLGINSKVDSYYLAIDSFQMSDDARGVAETGGNGIPILGINKCGGYAMKTMGISLETSLSSVHVHSIVYFDGLDSRAGGNSSRISSRCDDERY</sequence>
<evidence type="ECO:0000313" key="2">
    <source>
        <dbReference type="Proteomes" id="UP000812961"/>
    </source>
</evidence>
<dbReference type="Proteomes" id="UP000812961">
    <property type="component" value="Unassembled WGS sequence"/>
</dbReference>
<comment type="caution">
    <text evidence="1">The sequence shown here is derived from an EMBL/GenBank/DDBJ whole genome shotgun (WGS) entry which is preliminary data.</text>
</comment>
<name>A0ABS7GI31_9BACT</name>
<organism evidence="1 2">
    <name type="scientific">Chitinophaga rhizophila</name>
    <dbReference type="NCBI Taxonomy" id="2866212"/>
    <lineage>
        <taxon>Bacteria</taxon>
        <taxon>Pseudomonadati</taxon>
        <taxon>Bacteroidota</taxon>
        <taxon>Chitinophagia</taxon>
        <taxon>Chitinophagales</taxon>
        <taxon>Chitinophagaceae</taxon>
        <taxon>Chitinophaga</taxon>
    </lineage>
</organism>
<proteinExistence type="predicted"/>
<protein>
    <submittedName>
        <fullName evidence="1">Uncharacterized protein</fullName>
    </submittedName>
</protein>
<dbReference type="RefSeq" id="WP_220252300.1">
    <property type="nucleotide sequence ID" value="NZ_JAICCF010000004.1"/>
</dbReference>
<dbReference type="EMBL" id="JAICCF010000004">
    <property type="protein sequence ID" value="MBW8686971.1"/>
    <property type="molecule type" value="Genomic_DNA"/>
</dbReference>
<accession>A0ABS7GI31</accession>
<gene>
    <name evidence="1" type="ORF">K1Y79_21730</name>
</gene>
<evidence type="ECO:0000313" key="1">
    <source>
        <dbReference type="EMBL" id="MBW8686971.1"/>
    </source>
</evidence>
<reference evidence="1 2" key="1">
    <citation type="submission" date="2021-08" db="EMBL/GenBank/DDBJ databases">
        <title>The genome sequence of Chitinophaga sp. B61.</title>
        <authorList>
            <person name="Zhang X."/>
        </authorList>
    </citation>
    <scope>NUCLEOTIDE SEQUENCE [LARGE SCALE GENOMIC DNA]</scope>
    <source>
        <strain evidence="1 2">B61</strain>
    </source>
</reference>
<keyword evidence="2" id="KW-1185">Reference proteome</keyword>